<evidence type="ECO:0000256" key="1">
    <source>
        <dbReference type="ARBA" id="ARBA00022737"/>
    </source>
</evidence>
<protein>
    <submittedName>
        <fullName evidence="5">Tetratricopeptide repeat protein</fullName>
    </submittedName>
</protein>
<evidence type="ECO:0000256" key="3">
    <source>
        <dbReference type="PROSITE-ProRule" id="PRU00339"/>
    </source>
</evidence>
<dbReference type="PANTHER" id="PTHR44943">
    <property type="entry name" value="CELLULOSE SYNTHASE OPERON PROTEIN C"/>
    <property type="match status" value="1"/>
</dbReference>
<dbReference type="InterPro" id="IPR019734">
    <property type="entry name" value="TPR_rpt"/>
</dbReference>
<gene>
    <name evidence="5" type="ORF">BC781_106133</name>
</gene>
<dbReference type="SMART" id="SM00028">
    <property type="entry name" value="TPR"/>
    <property type="match status" value="6"/>
</dbReference>
<dbReference type="Pfam" id="PF13181">
    <property type="entry name" value="TPR_8"/>
    <property type="match status" value="2"/>
</dbReference>
<dbReference type="PANTHER" id="PTHR44943:SF8">
    <property type="entry name" value="TPR REPEAT-CONTAINING PROTEIN MJ0263"/>
    <property type="match status" value="1"/>
</dbReference>
<reference evidence="5 6" key="1">
    <citation type="submission" date="2018-03" db="EMBL/GenBank/DDBJ databases">
        <title>Genomic Encyclopedia of Archaeal and Bacterial Type Strains, Phase II (KMG-II): from individual species to whole genera.</title>
        <authorList>
            <person name="Goeker M."/>
        </authorList>
    </citation>
    <scope>NUCLEOTIDE SEQUENCE [LARGE SCALE GENOMIC DNA]</scope>
    <source>
        <strain evidence="5 6">DSM 28229</strain>
    </source>
</reference>
<dbReference type="InterPro" id="IPR011990">
    <property type="entry name" value="TPR-like_helical_dom_sf"/>
</dbReference>
<dbReference type="Gene3D" id="1.25.40.10">
    <property type="entry name" value="Tetratricopeptide repeat domain"/>
    <property type="match status" value="3"/>
</dbReference>
<accession>A0A315Z687</accession>
<proteinExistence type="predicted"/>
<evidence type="ECO:0000256" key="2">
    <source>
        <dbReference type="ARBA" id="ARBA00022803"/>
    </source>
</evidence>
<feature type="chain" id="PRO_5016377011" evidence="4">
    <location>
        <begin position="25"/>
        <end position="436"/>
    </location>
</feature>
<organism evidence="5 6">
    <name type="scientific">Sediminitomix flava</name>
    <dbReference type="NCBI Taxonomy" id="379075"/>
    <lineage>
        <taxon>Bacteria</taxon>
        <taxon>Pseudomonadati</taxon>
        <taxon>Bacteroidota</taxon>
        <taxon>Cytophagia</taxon>
        <taxon>Cytophagales</taxon>
        <taxon>Flammeovirgaceae</taxon>
        <taxon>Sediminitomix</taxon>
    </lineage>
</organism>
<dbReference type="AlphaFoldDB" id="A0A315Z687"/>
<sequence>MNLMKRLVLIASLCSVLGIFSASAQDNADMVFFKLGEQMKAKGDFQAAISNYDLGLAVADTSSLIYNSKGECLLALKQTDKAIEAWNKALSLRSNYPQVFQSLLKVYKETKNDLKYIETLDKYAQVLSPGDKATSYLEIANLYYNSGDKVKALEYSQKSYKEISAKTEAYYLAGLIYNEQKKFAEAATVLKKGVGFLNSSDPKSSAKFYYNWGLALYNGGKFEESVEILQKASYGPYKPKVARLMPDYYYNVASTMMTLHEWDEAETMLKKALTIDPSFAKANLMLADLALKRAGTASAVGYYDKALKGKTGNDKQTVEIYSEYIDLLILSHKYSEASKLAEQCLTKYPQALGVAYLKAVAYGKNNQKDAAISQLKQLLTKPGLAPIDKVTYTFTIGMFEKDANKEKATSTFNKAKKGPFSNAADYMLVQLGAVEL</sequence>
<dbReference type="Proteomes" id="UP000245535">
    <property type="component" value="Unassembled WGS sequence"/>
</dbReference>
<feature type="repeat" description="TPR" evidence="3">
    <location>
        <begin position="246"/>
        <end position="279"/>
    </location>
</feature>
<evidence type="ECO:0000256" key="4">
    <source>
        <dbReference type="SAM" id="SignalP"/>
    </source>
</evidence>
<keyword evidence="1" id="KW-0677">Repeat</keyword>
<evidence type="ECO:0000313" key="6">
    <source>
        <dbReference type="Proteomes" id="UP000245535"/>
    </source>
</evidence>
<keyword evidence="2 3" id="KW-0802">TPR repeat</keyword>
<keyword evidence="4" id="KW-0732">Signal</keyword>
<feature type="repeat" description="TPR" evidence="3">
    <location>
        <begin position="63"/>
        <end position="96"/>
    </location>
</feature>
<keyword evidence="6" id="KW-1185">Reference proteome</keyword>
<dbReference type="PROSITE" id="PS50005">
    <property type="entry name" value="TPR"/>
    <property type="match status" value="2"/>
</dbReference>
<comment type="caution">
    <text evidence="5">The sequence shown here is derived from an EMBL/GenBank/DDBJ whole genome shotgun (WGS) entry which is preliminary data.</text>
</comment>
<dbReference type="SUPFAM" id="SSF48452">
    <property type="entry name" value="TPR-like"/>
    <property type="match status" value="1"/>
</dbReference>
<dbReference type="EMBL" id="QGDO01000006">
    <property type="protein sequence ID" value="PWJ39232.1"/>
    <property type="molecule type" value="Genomic_DNA"/>
</dbReference>
<dbReference type="Pfam" id="PF13432">
    <property type="entry name" value="TPR_16"/>
    <property type="match status" value="1"/>
</dbReference>
<dbReference type="InterPro" id="IPR051685">
    <property type="entry name" value="Ycf3/AcsC/BcsC/TPR_MFPF"/>
</dbReference>
<feature type="signal peptide" evidence="4">
    <location>
        <begin position="1"/>
        <end position="24"/>
    </location>
</feature>
<name>A0A315Z687_SEDFL</name>
<evidence type="ECO:0000313" key="5">
    <source>
        <dbReference type="EMBL" id="PWJ39232.1"/>
    </source>
</evidence>